<organism evidence="2 3">
    <name type="scientific">Octadecabacter antarcticus 307</name>
    <dbReference type="NCBI Taxonomy" id="391626"/>
    <lineage>
        <taxon>Bacteria</taxon>
        <taxon>Pseudomonadati</taxon>
        <taxon>Pseudomonadota</taxon>
        <taxon>Alphaproteobacteria</taxon>
        <taxon>Rhodobacterales</taxon>
        <taxon>Roseobacteraceae</taxon>
        <taxon>Octadecabacter</taxon>
    </lineage>
</organism>
<accession>M9RGI0</accession>
<sequence>MHWDRLCGGKEIMAYSTGSHTRFYHRYHVVLATKYRHKVLRGPMREQIRDIIRQSCAEMGVHILRGVLAGDHVHMFISVPPQIALSKVMQRIKWRSSRRGQMEFPELRKRYWGRRFWARGYFSTTSGNVTDNVILQYLELHSNHDATGLGR</sequence>
<dbReference type="PANTHER" id="PTHR33360">
    <property type="entry name" value="TRANSPOSASE FOR INSERTION SEQUENCE ELEMENT IS200"/>
    <property type="match status" value="1"/>
</dbReference>
<dbReference type="Gene3D" id="3.30.70.1290">
    <property type="entry name" value="Transposase IS200-like"/>
    <property type="match status" value="1"/>
</dbReference>
<evidence type="ECO:0000259" key="1">
    <source>
        <dbReference type="SMART" id="SM01321"/>
    </source>
</evidence>
<dbReference type="HOGENOM" id="CLU_101320_2_0_5"/>
<reference evidence="2 3" key="1">
    <citation type="journal article" date="2013" name="PLoS ONE">
        <title>Poles Apart: Arctic and Antarctic Octadecabacter strains Share High Genome Plasticity and a New Type of Xanthorhodopsin.</title>
        <authorList>
            <person name="Vollmers J."/>
            <person name="Voget S."/>
            <person name="Dietrich S."/>
            <person name="Gollnow K."/>
            <person name="Smits M."/>
            <person name="Meyer K."/>
            <person name="Brinkhoff T."/>
            <person name="Simon M."/>
            <person name="Daniel R."/>
        </authorList>
    </citation>
    <scope>NUCLEOTIDE SEQUENCE [LARGE SCALE GENOMIC DNA]</scope>
    <source>
        <strain evidence="2 3">307</strain>
    </source>
</reference>
<dbReference type="InterPro" id="IPR002686">
    <property type="entry name" value="Transposase_17"/>
</dbReference>
<dbReference type="Pfam" id="PF01797">
    <property type="entry name" value="Y1_Tnp"/>
    <property type="match status" value="1"/>
</dbReference>
<dbReference type="InterPro" id="IPR036515">
    <property type="entry name" value="Transposase_17_sf"/>
</dbReference>
<proteinExistence type="predicted"/>
<evidence type="ECO:0000313" key="2">
    <source>
        <dbReference type="EMBL" id="AGI69486.1"/>
    </source>
</evidence>
<dbReference type="eggNOG" id="COG1943">
    <property type="taxonomic scope" value="Bacteria"/>
</dbReference>
<dbReference type="NCBIfam" id="NF033573">
    <property type="entry name" value="transpos_IS200"/>
    <property type="match status" value="1"/>
</dbReference>
<dbReference type="KEGG" id="oat:OAN307_c40750"/>
<gene>
    <name evidence="2" type="ORF">OAN307_c40750</name>
</gene>
<dbReference type="SUPFAM" id="SSF143422">
    <property type="entry name" value="Transposase IS200-like"/>
    <property type="match status" value="1"/>
</dbReference>
<dbReference type="Proteomes" id="UP000005307">
    <property type="component" value="Chromosome"/>
</dbReference>
<dbReference type="SMART" id="SM01321">
    <property type="entry name" value="Y1_Tnp"/>
    <property type="match status" value="1"/>
</dbReference>
<dbReference type="PANTHER" id="PTHR33360:SF2">
    <property type="entry name" value="TRANSPOSASE FOR INSERTION SEQUENCE ELEMENT IS200"/>
    <property type="match status" value="1"/>
</dbReference>
<feature type="domain" description="Transposase IS200-like" evidence="1">
    <location>
        <begin position="22"/>
        <end position="141"/>
    </location>
</feature>
<keyword evidence="3" id="KW-1185">Reference proteome</keyword>
<evidence type="ECO:0000313" key="3">
    <source>
        <dbReference type="Proteomes" id="UP000005307"/>
    </source>
</evidence>
<dbReference type="GO" id="GO:0004803">
    <property type="term" value="F:transposase activity"/>
    <property type="evidence" value="ECO:0007669"/>
    <property type="project" value="InterPro"/>
</dbReference>
<name>M9RGI0_9RHOB</name>
<dbReference type="EMBL" id="CP003740">
    <property type="protein sequence ID" value="AGI69486.1"/>
    <property type="molecule type" value="Genomic_DNA"/>
</dbReference>
<dbReference type="GO" id="GO:0006313">
    <property type="term" value="P:DNA transposition"/>
    <property type="evidence" value="ECO:0007669"/>
    <property type="project" value="InterPro"/>
</dbReference>
<dbReference type="AlphaFoldDB" id="M9RGI0"/>
<protein>
    <submittedName>
        <fullName evidence="2">Putative IS200/IS605-family transposase</fullName>
    </submittedName>
</protein>
<dbReference type="GO" id="GO:0003677">
    <property type="term" value="F:DNA binding"/>
    <property type="evidence" value="ECO:0007669"/>
    <property type="project" value="InterPro"/>
</dbReference>